<reference evidence="1 2" key="1">
    <citation type="submission" date="2024-01" db="EMBL/GenBank/DDBJ databases">
        <title>The genomes of 5 underutilized Papilionoideae crops provide insights into root nodulation and disease resistance.</title>
        <authorList>
            <person name="Yuan L."/>
        </authorList>
    </citation>
    <scope>NUCLEOTIDE SEQUENCE [LARGE SCALE GENOMIC DNA]</scope>
    <source>
        <strain evidence="1">LY-2023</strain>
        <tissue evidence="1">Leaf</tissue>
    </source>
</reference>
<dbReference type="SUPFAM" id="SSF52833">
    <property type="entry name" value="Thioredoxin-like"/>
    <property type="match status" value="1"/>
</dbReference>
<dbReference type="InterPro" id="IPR036249">
    <property type="entry name" value="Thioredoxin-like_sf"/>
</dbReference>
<dbReference type="Proteomes" id="UP001359559">
    <property type="component" value="Unassembled WGS sequence"/>
</dbReference>
<comment type="caution">
    <text evidence="1">The sequence shown here is derived from an EMBL/GenBank/DDBJ whole genome shotgun (WGS) entry which is preliminary data.</text>
</comment>
<dbReference type="PANTHER" id="PTHR31902">
    <property type="entry name" value="ACTIN PATCHES DISTAL PROTEIN 1"/>
    <property type="match status" value="1"/>
</dbReference>
<evidence type="ECO:0000313" key="2">
    <source>
        <dbReference type="Proteomes" id="UP001359559"/>
    </source>
</evidence>
<name>A0AAN9Q329_CLITE</name>
<protein>
    <submittedName>
        <fullName evidence="1">Uncharacterized protein</fullName>
    </submittedName>
</protein>
<proteinExistence type="predicted"/>
<accession>A0AAN9Q329</accession>
<gene>
    <name evidence="1" type="ORF">RJT34_04058</name>
</gene>
<evidence type="ECO:0000313" key="1">
    <source>
        <dbReference type="EMBL" id="KAK7319339.1"/>
    </source>
</evidence>
<dbReference type="Gene3D" id="3.40.30.10">
    <property type="entry name" value="Glutaredoxin"/>
    <property type="match status" value="1"/>
</dbReference>
<sequence length="127" mass="14567">MEWWRAACVDGFPYFVCAHGSRDVRCHVCGPVLMEKFNEEIQLRGLKDQISVVECSHVGDHKYAGNLIIYIVLDLMGKLWVTGMATLLRMMCLPCWTNILPRETLYKNFGGARDIKPHSVNSYKQQC</sequence>
<dbReference type="Pfam" id="PF06999">
    <property type="entry name" value="Suc_Fer-like"/>
    <property type="match status" value="1"/>
</dbReference>
<dbReference type="AlphaFoldDB" id="A0AAN9Q329"/>
<dbReference type="EMBL" id="JAYKXN010000001">
    <property type="protein sequence ID" value="KAK7319339.1"/>
    <property type="molecule type" value="Genomic_DNA"/>
</dbReference>
<keyword evidence="2" id="KW-1185">Reference proteome</keyword>
<organism evidence="1 2">
    <name type="scientific">Clitoria ternatea</name>
    <name type="common">Butterfly pea</name>
    <dbReference type="NCBI Taxonomy" id="43366"/>
    <lineage>
        <taxon>Eukaryota</taxon>
        <taxon>Viridiplantae</taxon>
        <taxon>Streptophyta</taxon>
        <taxon>Embryophyta</taxon>
        <taxon>Tracheophyta</taxon>
        <taxon>Spermatophyta</taxon>
        <taxon>Magnoliopsida</taxon>
        <taxon>eudicotyledons</taxon>
        <taxon>Gunneridae</taxon>
        <taxon>Pentapetalae</taxon>
        <taxon>rosids</taxon>
        <taxon>fabids</taxon>
        <taxon>Fabales</taxon>
        <taxon>Fabaceae</taxon>
        <taxon>Papilionoideae</taxon>
        <taxon>50 kb inversion clade</taxon>
        <taxon>NPAAA clade</taxon>
        <taxon>indigoferoid/millettioid clade</taxon>
        <taxon>Phaseoleae</taxon>
        <taxon>Clitoria</taxon>
    </lineage>
</organism>
<dbReference type="PANTHER" id="PTHR31902:SF10">
    <property type="entry name" value="SUCRASE_FERREDOXIN-LIKE FAMILY PROTEIN"/>
    <property type="match status" value="1"/>
</dbReference>
<dbReference type="InterPro" id="IPR009737">
    <property type="entry name" value="Aim32/Apd1-like"/>
</dbReference>